<evidence type="ECO:0000256" key="3">
    <source>
        <dbReference type="ARBA" id="ARBA00022448"/>
    </source>
</evidence>
<evidence type="ECO:0000256" key="4">
    <source>
        <dbReference type="ARBA" id="ARBA00022692"/>
    </source>
</evidence>
<dbReference type="PANTHER" id="PTHR11654">
    <property type="entry name" value="OLIGOPEPTIDE TRANSPORTER-RELATED"/>
    <property type="match status" value="1"/>
</dbReference>
<keyword evidence="3" id="KW-0813">Transport</keyword>
<keyword evidence="4 8" id="KW-0812">Transmembrane</keyword>
<dbReference type="FunFam" id="1.20.1250.20:FF:000085">
    <property type="entry name" value="MFS peptide transporter Ptr2"/>
    <property type="match status" value="1"/>
</dbReference>
<comment type="subcellular location">
    <subcellularLocation>
        <location evidence="1">Membrane</location>
        <topology evidence="1">Multi-pass membrane protein</topology>
    </subcellularLocation>
</comment>
<evidence type="ECO:0000256" key="5">
    <source>
        <dbReference type="ARBA" id="ARBA00022989"/>
    </source>
</evidence>
<feature type="transmembrane region" description="Helical" evidence="8">
    <location>
        <begin position="201"/>
        <end position="219"/>
    </location>
</feature>
<feature type="transmembrane region" description="Helical" evidence="8">
    <location>
        <begin position="142"/>
        <end position="161"/>
    </location>
</feature>
<dbReference type="Gene3D" id="1.20.1250.20">
    <property type="entry name" value="MFS general substrate transporter like domains"/>
    <property type="match status" value="1"/>
</dbReference>
<evidence type="ECO:0000256" key="8">
    <source>
        <dbReference type="SAM" id="Phobius"/>
    </source>
</evidence>
<feature type="transmembrane region" description="Helical" evidence="8">
    <location>
        <begin position="260"/>
        <end position="278"/>
    </location>
</feature>
<keyword evidence="6 8" id="KW-0472">Membrane</keyword>
<comment type="caution">
    <text evidence="9">The sequence shown here is derived from an EMBL/GenBank/DDBJ whole genome shotgun (WGS) entry which is preliminary data.</text>
</comment>
<dbReference type="GO" id="GO:0071916">
    <property type="term" value="F:dipeptide transmembrane transporter activity"/>
    <property type="evidence" value="ECO:0007669"/>
    <property type="project" value="UniProtKB-ARBA"/>
</dbReference>
<feature type="transmembrane region" description="Helical" evidence="8">
    <location>
        <begin position="528"/>
        <end position="549"/>
    </location>
</feature>
<dbReference type="AlphaFoldDB" id="A0AAN6ISR0"/>
<dbReference type="SUPFAM" id="SSF103473">
    <property type="entry name" value="MFS general substrate transporter"/>
    <property type="match status" value="1"/>
</dbReference>
<dbReference type="Proteomes" id="UP001161757">
    <property type="component" value="Unassembled WGS sequence"/>
</dbReference>
<dbReference type="InterPro" id="IPR036259">
    <property type="entry name" value="MFS_trans_sf"/>
</dbReference>
<feature type="transmembrane region" description="Helical" evidence="8">
    <location>
        <begin position="449"/>
        <end position="472"/>
    </location>
</feature>
<feature type="transmembrane region" description="Helical" evidence="8">
    <location>
        <begin position="167"/>
        <end position="189"/>
    </location>
</feature>
<organism evidence="9 10">
    <name type="scientific">Exophiala dermatitidis</name>
    <name type="common">Black yeast-like fungus</name>
    <name type="synonym">Wangiella dermatitidis</name>
    <dbReference type="NCBI Taxonomy" id="5970"/>
    <lineage>
        <taxon>Eukaryota</taxon>
        <taxon>Fungi</taxon>
        <taxon>Dikarya</taxon>
        <taxon>Ascomycota</taxon>
        <taxon>Pezizomycotina</taxon>
        <taxon>Eurotiomycetes</taxon>
        <taxon>Chaetothyriomycetidae</taxon>
        <taxon>Chaetothyriales</taxon>
        <taxon>Herpotrichiellaceae</taxon>
        <taxon>Exophiala</taxon>
    </lineage>
</organism>
<name>A0AAN6ISR0_EXODE</name>
<dbReference type="GO" id="GO:0005886">
    <property type="term" value="C:plasma membrane"/>
    <property type="evidence" value="ECO:0007669"/>
    <property type="project" value="UniProtKB-ARBA"/>
</dbReference>
<protein>
    <submittedName>
        <fullName evidence="9">Peptide transporter ptr2</fullName>
    </submittedName>
</protein>
<feature type="transmembrane region" description="Helical" evidence="8">
    <location>
        <begin position="492"/>
        <end position="516"/>
    </location>
</feature>
<evidence type="ECO:0000256" key="6">
    <source>
        <dbReference type="ARBA" id="ARBA00023136"/>
    </source>
</evidence>
<gene>
    <name evidence="9" type="primary">PTR2_1</name>
    <name evidence="9" type="ORF">HRR80_006986</name>
</gene>
<evidence type="ECO:0000256" key="1">
    <source>
        <dbReference type="ARBA" id="ARBA00004141"/>
    </source>
</evidence>
<evidence type="ECO:0000256" key="2">
    <source>
        <dbReference type="ARBA" id="ARBA00005982"/>
    </source>
</evidence>
<feature type="transmembrane region" description="Helical" evidence="8">
    <location>
        <begin position="555"/>
        <end position="576"/>
    </location>
</feature>
<feature type="transmembrane region" description="Helical" evidence="8">
    <location>
        <begin position="417"/>
        <end position="437"/>
    </location>
</feature>
<evidence type="ECO:0000313" key="10">
    <source>
        <dbReference type="Proteomes" id="UP001161757"/>
    </source>
</evidence>
<dbReference type="InterPro" id="IPR000109">
    <property type="entry name" value="POT_fam"/>
</dbReference>
<dbReference type="EMBL" id="JAJGCB010000015">
    <property type="protein sequence ID" value="KAJ8989265.1"/>
    <property type="molecule type" value="Genomic_DNA"/>
</dbReference>
<feature type="region of interest" description="Disordered" evidence="7">
    <location>
        <begin position="22"/>
        <end position="71"/>
    </location>
</feature>
<evidence type="ECO:0000313" key="9">
    <source>
        <dbReference type="EMBL" id="KAJ8989265.1"/>
    </source>
</evidence>
<feature type="transmembrane region" description="Helical" evidence="8">
    <location>
        <begin position="285"/>
        <end position="307"/>
    </location>
</feature>
<accession>A0AAN6ISR0</accession>
<proteinExistence type="inferred from homology"/>
<keyword evidence="5 8" id="KW-1133">Transmembrane helix</keyword>
<sequence length="617" mass="67572">MSAGPGTTNVLTEVIAARPPVKVDPEERKLSVTLPADAEAALKHSTEANTSATQDEDDGYPAPTEEEKESLRKIPANIPLVSFALCFVEFAERASYYGAKTVFNNFIQFPLPAGGNGAGAPPRHTQKTAGALGMGLQASSGLTLLFNFSAYVTPIFGGWLADVHTGRYKAICIGVALAGVAHLIQLFGAIPSVLQKGAAHAAPPFIIGLLILSFGTGLFKPNIAPTIMDQNRHQKAYTKVLGSGEKVIVDPELTATRTMLLFYGFINIGAFYMLPTTYAEKYVGFWLAFLLAGTIYFLLPILLAVMYKRTYKAPPSGSSDLSRAFRIIGLALKRSKLKFWRKDFWDQAKPTVLAQHGINVDWTDEIVDDIRRTIEVCEILFYMPIWYMNDGGIGSVTTNQAAAMTTNGAPNDLLGNFNPLTIIVTIPFLTYVFYPALNRFHIKLGPITRILIGFSFATASSTVGALIQWRVYKTSPCGYQASTCDDVSPLSVWWQVPIMVFAAWSECFCAVTSYELAYARAPPSMRGLITAMFLFMNGLSAAMGEILIPATKDPWLIYIWAGPAVALALQSVIFFIRFRHLNNEDFIPQRSPEREFELKRGSVSKGSKGARESSEKA</sequence>
<evidence type="ECO:0000256" key="7">
    <source>
        <dbReference type="SAM" id="MobiDB-lite"/>
    </source>
</evidence>
<comment type="similarity">
    <text evidence="2">Belongs to the major facilitator superfamily. Proton-dependent oligopeptide transporter (POT/PTR) (TC 2.A.17) family.</text>
</comment>
<feature type="compositionally biased region" description="Acidic residues" evidence="7">
    <location>
        <begin position="54"/>
        <end position="68"/>
    </location>
</feature>
<reference evidence="9" key="1">
    <citation type="submission" date="2023-01" db="EMBL/GenBank/DDBJ databases">
        <title>Exophiala dermititidis isolated from Cystic Fibrosis Patient.</title>
        <authorList>
            <person name="Kurbessoian T."/>
            <person name="Crocker A."/>
            <person name="Murante D."/>
            <person name="Hogan D.A."/>
            <person name="Stajich J.E."/>
        </authorList>
    </citation>
    <scope>NUCLEOTIDE SEQUENCE</scope>
    <source>
        <strain evidence="9">Ex8</strain>
    </source>
</reference>
<feature type="region of interest" description="Disordered" evidence="7">
    <location>
        <begin position="597"/>
        <end position="617"/>
    </location>
</feature>
<dbReference type="Pfam" id="PF00854">
    <property type="entry name" value="PTR2"/>
    <property type="match status" value="1"/>
</dbReference>